<dbReference type="PANTHER" id="PTHR13789">
    <property type="entry name" value="MONOOXYGENASE"/>
    <property type="match status" value="1"/>
</dbReference>
<organism evidence="4 5">
    <name type="scientific">Nocardioides endophyticus</name>
    <dbReference type="NCBI Taxonomy" id="1353775"/>
    <lineage>
        <taxon>Bacteria</taxon>
        <taxon>Bacillati</taxon>
        <taxon>Actinomycetota</taxon>
        <taxon>Actinomycetes</taxon>
        <taxon>Propionibacteriales</taxon>
        <taxon>Nocardioidaceae</taxon>
        <taxon>Nocardioides</taxon>
    </lineage>
</organism>
<sequence length="418" mass="45521">MAPSNEVLIIGGGIGGLTLALQLERAGIPARVLEAVPDLKPLGVGINLLPHASKELWELGLQDALAPVSVETSQSVFYNRFGQFVHADPAGRNAGFPWPQYSVHRGELQLALAQAVRDRLGAGSLVLDAKVVSYTDHGDRVSVHTIDSAGHETTYDGVVAIACDGVHSTIRKILHPDEGALRYSGYTMWRGTTRMKPFLDGASMARVGWLETGKLVIYPIIDYPDGTQLINWVAELAVPQRTDRDWSQVSSDGEFLEPFQDWAWDWLDVPAMLKASSHVFEYPMVDQDPLPFWTKGGVTLLGDAAHPMVPRGSNGAGQAILDTRALTAALLEESDPRAALVRYERGRLPRTAEVVELNRVNPPDALLREVFERTGDRPFDDIADVITAEEMHRMLENYRTVTGATLGALTADASSAGA</sequence>
<comment type="caution">
    <text evidence="4">The sequence shown here is derived from an EMBL/GenBank/DDBJ whole genome shotgun (WGS) entry which is preliminary data.</text>
</comment>
<dbReference type="PANTHER" id="PTHR13789:SF268">
    <property type="entry name" value="5-METHYLPHENAZINE-1-CARBOXYLATE 1-MONOOXYGENASE"/>
    <property type="match status" value="1"/>
</dbReference>
<dbReference type="InterPro" id="IPR002938">
    <property type="entry name" value="FAD-bd"/>
</dbReference>
<evidence type="ECO:0000256" key="2">
    <source>
        <dbReference type="ARBA" id="ARBA00023033"/>
    </source>
</evidence>
<dbReference type="SUPFAM" id="SSF51905">
    <property type="entry name" value="FAD/NAD(P)-binding domain"/>
    <property type="match status" value="1"/>
</dbReference>
<feature type="domain" description="FAD-binding" evidence="3">
    <location>
        <begin position="6"/>
        <end position="174"/>
    </location>
</feature>
<dbReference type="InterPro" id="IPR050493">
    <property type="entry name" value="FAD-dep_Monooxygenase_BioMet"/>
</dbReference>
<dbReference type="Gene3D" id="3.50.50.60">
    <property type="entry name" value="FAD/NAD(P)-binding domain"/>
    <property type="match status" value="1"/>
</dbReference>
<protein>
    <submittedName>
        <fullName evidence="4">Flavin-dependent oxidoreductase</fullName>
    </submittedName>
</protein>
<reference evidence="5" key="1">
    <citation type="journal article" date="2019" name="Int. J. Syst. Evol. Microbiol.">
        <title>The Global Catalogue of Microorganisms (GCM) 10K type strain sequencing project: providing services to taxonomists for standard genome sequencing and annotation.</title>
        <authorList>
            <consortium name="The Broad Institute Genomics Platform"/>
            <consortium name="The Broad Institute Genome Sequencing Center for Infectious Disease"/>
            <person name="Wu L."/>
            <person name="Ma J."/>
        </authorList>
    </citation>
    <scope>NUCLEOTIDE SEQUENCE [LARGE SCALE GENOMIC DNA]</scope>
    <source>
        <strain evidence="5">JCM 18532</strain>
    </source>
</reference>
<dbReference type="Pfam" id="PF01494">
    <property type="entry name" value="FAD_binding_3"/>
    <property type="match status" value="2"/>
</dbReference>
<dbReference type="InterPro" id="IPR036188">
    <property type="entry name" value="FAD/NAD-bd_sf"/>
</dbReference>
<dbReference type="Proteomes" id="UP001499882">
    <property type="component" value="Unassembled WGS sequence"/>
</dbReference>
<accession>A0ABP8YKN3</accession>
<dbReference type="RefSeq" id="WP_345525493.1">
    <property type="nucleotide sequence ID" value="NZ_BAABKN010000006.1"/>
</dbReference>
<dbReference type="PRINTS" id="PR00420">
    <property type="entry name" value="RNGMNOXGNASE"/>
</dbReference>
<keyword evidence="2" id="KW-0503">Monooxygenase</keyword>
<evidence type="ECO:0000313" key="5">
    <source>
        <dbReference type="Proteomes" id="UP001499882"/>
    </source>
</evidence>
<feature type="domain" description="FAD-binding" evidence="3">
    <location>
        <begin position="293"/>
        <end position="356"/>
    </location>
</feature>
<evidence type="ECO:0000259" key="3">
    <source>
        <dbReference type="Pfam" id="PF01494"/>
    </source>
</evidence>
<dbReference type="Gene3D" id="3.30.9.30">
    <property type="match status" value="1"/>
</dbReference>
<keyword evidence="1" id="KW-0560">Oxidoreductase</keyword>
<keyword evidence="5" id="KW-1185">Reference proteome</keyword>
<dbReference type="NCBIfam" id="NF005720">
    <property type="entry name" value="PRK07538.1"/>
    <property type="match status" value="1"/>
</dbReference>
<proteinExistence type="predicted"/>
<gene>
    <name evidence="4" type="ORF">GCM10023350_09850</name>
</gene>
<dbReference type="SUPFAM" id="SSF54373">
    <property type="entry name" value="FAD-linked reductases, C-terminal domain"/>
    <property type="match status" value="1"/>
</dbReference>
<evidence type="ECO:0000256" key="1">
    <source>
        <dbReference type="ARBA" id="ARBA00023002"/>
    </source>
</evidence>
<dbReference type="EMBL" id="BAABKN010000006">
    <property type="protein sequence ID" value="GAA4728727.1"/>
    <property type="molecule type" value="Genomic_DNA"/>
</dbReference>
<name>A0ABP8YKN3_9ACTN</name>
<evidence type="ECO:0000313" key="4">
    <source>
        <dbReference type="EMBL" id="GAA4728727.1"/>
    </source>
</evidence>